<keyword evidence="1" id="KW-1133">Transmembrane helix</keyword>
<protein>
    <submittedName>
        <fullName evidence="2">DUF2857 domain-containing protein</fullName>
    </submittedName>
</protein>
<name>A5Z2X4_CAEEL</name>
<reference evidence="2 3" key="1">
    <citation type="journal article" date="1998" name="Science">
        <title>Genome sequence of the nematode C. elegans: a platform for investigating biology.</title>
        <authorList>
            <consortium name="The C. elegans sequencing consortium"/>
            <person name="Sulson J.E."/>
            <person name="Waterston R."/>
        </authorList>
    </citation>
    <scope>NUCLEOTIDE SEQUENCE [LARGE SCALE GENOMIC DNA]</scope>
    <source>
        <strain evidence="2 3">Bristol N2</strain>
    </source>
</reference>
<dbReference type="OrthoDB" id="5859029at2759"/>
<dbReference type="FunCoup" id="A5Z2X4">
    <property type="interactions" value="1496"/>
</dbReference>
<accession>A5Z2X4</accession>
<sequence length="222" mass="24866">MSSNTQNYEAFETTSIVYSSIMSAISLLIIVLNWKLSRLLISRRHHPNIQKLRKTLIKGREAVKNGKLTPIETVILALEAGMNLEDVRLEFAHVATREEILESVFGKLNPKFLARLTASGRFMETGYANEKIFLDLWKSESYRELVNLAQRSLCPTQSFHPSYIADLIDPLAPPATTVCDTKPSDPAPAAKSKRKTIIDKMANAILNEERPLLCSGNNDDAH</sequence>
<dbReference type="RefSeq" id="NP_001122447.1">
    <property type="nucleotide sequence ID" value="NM_001128975.1"/>
</dbReference>
<dbReference type="PaxDb" id="6239-F08A8.8"/>
<dbReference type="WormBase" id="F08A8.8">
    <property type="protein sequence ID" value="CE41219"/>
    <property type="gene ID" value="WBGene00045468"/>
</dbReference>
<gene>
    <name evidence="2" type="ORF">CELE_F08A8.8</name>
    <name evidence="2 4" type="ORF">F08A8.8</name>
</gene>
<proteinExistence type="predicted"/>
<dbReference type="AGR" id="WB:WBGene00045468"/>
<dbReference type="GeneID" id="6418582"/>
<keyword evidence="1" id="KW-0472">Membrane</keyword>
<dbReference type="HOGENOM" id="CLU_108630_0_0_1"/>
<dbReference type="CTD" id="6418582"/>
<keyword evidence="3" id="KW-1185">Reference proteome</keyword>
<dbReference type="Bgee" id="WBGene00045468">
    <property type="expression patterns" value="Expressed in adult organism and 1 other cell type or tissue"/>
</dbReference>
<dbReference type="SMR" id="A5Z2X4"/>
<evidence type="ECO:0000313" key="4">
    <source>
        <dbReference type="WormBase" id="F08A8.8"/>
    </source>
</evidence>
<dbReference type="KEGG" id="cel:CELE_F08A8.8"/>
<evidence type="ECO:0000313" key="2">
    <source>
        <dbReference type="EMBL" id="CAN99659.1"/>
    </source>
</evidence>
<dbReference type="OMA" id="FSSVMIF"/>
<dbReference type="eggNOG" id="ENOG502T8JZ">
    <property type="taxonomic scope" value="Eukaryota"/>
</dbReference>
<organism evidence="2 3">
    <name type="scientific">Caenorhabditis elegans</name>
    <dbReference type="NCBI Taxonomy" id="6239"/>
    <lineage>
        <taxon>Eukaryota</taxon>
        <taxon>Metazoa</taxon>
        <taxon>Ecdysozoa</taxon>
        <taxon>Nematoda</taxon>
        <taxon>Chromadorea</taxon>
        <taxon>Rhabditida</taxon>
        <taxon>Rhabditina</taxon>
        <taxon>Rhabditomorpha</taxon>
        <taxon>Rhabditoidea</taxon>
        <taxon>Rhabditidae</taxon>
        <taxon>Peloderinae</taxon>
        <taxon>Caenorhabditis</taxon>
    </lineage>
</organism>
<dbReference type="EMBL" id="BX284601">
    <property type="protein sequence ID" value="CAN99659.1"/>
    <property type="molecule type" value="Genomic_DNA"/>
</dbReference>
<dbReference type="AlphaFoldDB" id="A5Z2X4"/>
<evidence type="ECO:0000256" key="1">
    <source>
        <dbReference type="SAM" id="Phobius"/>
    </source>
</evidence>
<dbReference type="InParanoid" id="A5Z2X4"/>
<evidence type="ECO:0000313" key="3">
    <source>
        <dbReference type="Proteomes" id="UP000001940"/>
    </source>
</evidence>
<dbReference type="UCSC" id="F08A8.8">
    <property type="organism name" value="c. elegans"/>
</dbReference>
<feature type="transmembrane region" description="Helical" evidence="1">
    <location>
        <begin position="16"/>
        <end position="34"/>
    </location>
</feature>
<keyword evidence="1" id="KW-0812">Transmembrane</keyword>
<dbReference type="Proteomes" id="UP000001940">
    <property type="component" value="Chromosome I"/>
</dbReference>